<dbReference type="CDD" id="cd23809">
    <property type="entry name" value="UBCc_UBE2Z"/>
    <property type="match status" value="1"/>
</dbReference>
<dbReference type="EMBL" id="JBGBPQ010000012">
    <property type="protein sequence ID" value="KAL1515059.1"/>
    <property type="molecule type" value="Genomic_DNA"/>
</dbReference>
<protein>
    <recommendedName>
        <fullName evidence="1">UBC core domain-containing protein</fullName>
    </recommendedName>
</protein>
<reference evidence="2 3" key="1">
    <citation type="journal article" date="2024" name="Science">
        <title>Giant polyketide synthase enzymes in the biosynthesis of giant marine polyether toxins.</title>
        <authorList>
            <person name="Fallon T.R."/>
            <person name="Shende V.V."/>
            <person name="Wierzbicki I.H."/>
            <person name="Pendleton A.L."/>
            <person name="Watervoot N.F."/>
            <person name="Auber R.P."/>
            <person name="Gonzalez D.J."/>
            <person name="Wisecaver J.H."/>
            <person name="Moore B.S."/>
        </authorList>
    </citation>
    <scope>NUCLEOTIDE SEQUENCE [LARGE SCALE GENOMIC DNA]</scope>
    <source>
        <strain evidence="2 3">12B1</strain>
    </source>
</reference>
<dbReference type="InterPro" id="IPR000608">
    <property type="entry name" value="UBC"/>
</dbReference>
<dbReference type="AlphaFoldDB" id="A0AB34J6R6"/>
<evidence type="ECO:0000259" key="1">
    <source>
        <dbReference type="PROSITE" id="PS50127"/>
    </source>
</evidence>
<gene>
    <name evidence="2" type="ORF">AB1Y20_004124</name>
</gene>
<dbReference type="Proteomes" id="UP001515480">
    <property type="component" value="Unassembled WGS sequence"/>
</dbReference>
<feature type="domain" description="UBC core" evidence="1">
    <location>
        <begin position="3"/>
        <end position="161"/>
    </location>
</feature>
<dbReference type="InterPro" id="IPR016135">
    <property type="entry name" value="UBQ-conjugating_enzyme/RWD"/>
</dbReference>
<dbReference type="Pfam" id="PF00179">
    <property type="entry name" value="UQ_con"/>
    <property type="match status" value="2"/>
</dbReference>
<dbReference type="InterPro" id="IPR050113">
    <property type="entry name" value="Ub_conjugating_enzyme"/>
</dbReference>
<dbReference type="PROSITE" id="PS50127">
    <property type="entry name" value="UBC_2"/>
    <property type="match status" value="2"/>
</dbReference>
<evidence type="ECO:0000313" key="3">
    <source>
        <dbReference type="Proteomes" id="UP001515480"/>
    </source>
</evidence>
<comment type="caution">
    <text evidence="2">The sequence shown here is derived from an EMBL/GenBank/DDBJ whole genome shotgun (WGS) entry which is preliminary data.</text>
</comment>
<keyword evidence="3" id="KW-1185">Reference proteome</keyword>
<dbReference type="SUPFAM" id="SSF54495">
    <property type="entry name" value="UBC-like"/>
    <property type="match status" value="2"/>
</dbReference>
<organism evidence="2 3">
    <name type="scientific">Prymnesium parvum</name>
    <name type="common">Toxic golden alga</name>
    <dbReference type="NCBI Taxonomy" id="97485"/>
    <lineage>
        <taxon>Eukaryota</taxon>
        <taxon>Haptista</taxon>
        <taxon>Haptophyta</taxon>
        <taxon>Prymnesiophyceae</taxon>
        <taxon>Prymnesiales</taxon>
        <taxon>Prymnesiaceae</taxon>
        <taxon>Prymnesium</taxon>
    </lineage>
</organism>
<dbReference type="Gene3D" id="3.10.110.10">
    <property type="entry name" value="Ubiquitin Conjugating Enzyme"/>
    <property type="match status" value="2"/>
</dbReference>
<accession>A0AB34J6R6</accession>
<feature type="domain" description="UBC core" evidence="1">
    <location>
        <begin position="277"/>
        <end position="432"/>
    </location>
</feature>
<name>A0AB34J6R6_PRYPA</name>
<evidence type="ECO:0000313" key="2">
    <source>
        <dbReference type="EMBL" id="KAL1515059.1"/>
    </source>
</evidence>
<proteinExistence type="predicted"/>
<sequence>MSSSASRLMKEEREVASQTHPVVWAVPDENNILLWRAMILGPPLTPYSLGMFHFNMKFPSDYPNSAPSVQITTTDGGRVRFNPNLYASGRVCLSILGTWRAKHPGEQWSAVQSVQSVLLSIQSLMHEAPYHNEPGFEVDDGSGDVLRYNEKIAHETLRVAVCDVMQDTLERRAATSNGVGAAFADSRKQLFLMYFHLYLAEVDRLSQSDTAREKSDFKRMPFESPSNGITGSFQWSVLRSRLTALHAKLMEEVEEWRAWGAAQTQLVQEGWDSSVNSCMHHLRQEEERLRGDGVDGTSIGSEHTNTSVWVATIFGPAETLWDGGMFQVELVFPPNFPDSPPFVRFVTPIFHPHINEQGVPYLRQLITWHCCEPKQRTLHALLHALVSLLATSPSPEPVTHLDARAAALYFSSTDGQKEYNREVKKRVQRSVEM</sequence>
<dbReference type="PANTHER" id="PTHR24067">
    <property type="entry name" value="UBIQUITIN-CONJUGATING ENZYME E2"/>
    <property type="match status" value="1"/>
</dbReference>
<dbReference type="CDD" id="cd00195">
    <property type="entry name" value="UBCc_UEV"/>
    <property type="match status" value="1"/>
</dbReference>
<dbReference type="SMART" id="SM00212">
    <property type="entry name" value="UBCc"/>
    <property type="match status" value="2"/>
</dbReference>